<reference evidence="1 2" key="1">
    <citation type="submission" date="2022-08" db="EMBL/GenBank/DDBJ databases">
        <title>Bacterial and archaeal communities from various locations to study Microbial Dark Matter (Phase II).</title>
        <authorList>
            <person name="Stepanauskas R."/>
        </authorList>
    </citation>
    <scope>NUCLEOTIDE SEQUENCE [LARGE SCALE GENOMIC DNA]</scope>
    <source>
        <strain evidence="1 2">PD1</strain>
    </source>
</reference>
<keyword evidence="2" id="KW-1185">Reference proteome</keyword>
<organism evidence="1 2">
    <name type="scientific">Candidatus Fervidibacter sacchari</name>
    <dbReference type="NCBI Taxonomy" id="1448929"/>
    <lineage>
        <taxon>Bacteria</taxon>
        <taxon>Candidatus Fervidibacterota</taxon>
        <taxon>Candidatus Fervidibacter</taxon>
    </lineage>
</organism>
<protein>
    <recommendedName>
        <fullName evidence="3">GerMN domain-containing protein</fullName>
    </recommendedName>
</protein>
<dbReference type="Proteomes" id="UP001204798">
    <property type="component" value="Unassembled WGS sequence"/>
</dbReference>
<comment type="caution">
    <text evidence="1">The sequence shown here is derived from an EMBL/GenBank/DDBJ whole genome shotgun (WGS) entry which is preliminary data.</text>
</comment>
<proteinExistence type="predicted"/>
<sequence>MHQHLRWTLLLLLFPVIAVLVSPVFGQKGSQQKPDPLAALAYPKAKKVSEHPAVPGPVGYVVYETSDPFEKVWRFYAEKVFPPGVKPPSLSLLEKLKETIKEKAEAMLGKPSPYHAKVPTPTPGILHMAMTDPSGKTKKVILADIILPDKKSGVFLKREENQSLHITICQREKKTLIVITLDMRGTPLPP</sequence>
<evidence type="ECO:0000313" key="2">
    <source>
        <dbReference type="Proteomes" id="UP001204798"/>
    </source>
</evidence>
<dbReference type="RefSeq" id="WP_259100948.1">
    <property type="nucleotide sequence ID" value="NZ_CP130454.1"/>
</dbReference>
<accession>A0ABT2ES59</accession>
<name>A0ABT2ES59_9BACT</name>
<gene>
    <name evidence="1" type="ORF">M2350_003232</name>
</gene>
<evidence type="ECO:0008006" key="3">
    <source>
        <dbReference type="Google" id="ProtNLM"/>
    </source>
</evidence>
<evidence type="ECO:0000313" key="1">
    <source>
        <dbReference type="EMBL" id="MCS3920795.1"/>
    </source>
</evidence>
<dbReference type="EMBL" id="JANUCP010000007">
    <property type="protein sequence ID" value="MCS3920795.1"/>
    <property type="molecule type" value="Genomic_DNA"/>
</dbReference>